<reference evidence="1 2" key="1">
    <citation type="journal article" date="2021" name="Int. J. Food Microbiol.">
        <title>Safety demonstration of a microbial species for use in the food chain: Weissella confusa.</title>
        <authorList>
            <person name="Bourdichon F."/>
            <person name="Patrone V."/>
            <person name="Fontana A."/>
            <person name="Milani G."/>
            <person name="Morelli L."/>
        </authorList>
    </citation>
    <scope>NUCLEOTIDE SEQUENCE [LARGE SCALE GENOMIC DNA]</scope>
    <source>
        <strain evidence="1 2">CCUG 43002</strain>
    </source>
</reference>
<protein>
    <submittedName>
        <fullName evidence="1">Uncharacterized protein</fullName>
    </submittedName>
</protein>
<evidence type="ECO:0000313" key="1">
    <source>
        <dbReference type="EMBL" id="MBJ7639477.1"/>
    </source>
</evidence>
<proteinExistence type="predicted"/>
<evidence type="ECO:0000313" key="2">
    <source>
        <dbReference type="Proteomes" id="UP000728106"/>
    </source>
</evidence>
<dbReference type="RefSeq" id="WP_167849128.1">
    <property type="nucleotide sequence ID" value="NZ_JAAOCP010000010.1"/>
</dbReference>
<accession>A0AA40YRZ6</accession>
<sequence>MIKYEIDQTGYVIGLSGLPLVKGNRQIEMSADQKLCLLSERVDKGYATRIGR</sequence>
<name>A0AA40YRZ6_WEICO</name>
<keyword evidence="2" id="KW-1185">Reference proteome</keyword>
<dbReference type="AlphaFoldDB" id="A0AA40YRZ6"/>
<organism evidence="1 2">
    <name type="scientific">Weissella confusa</name>
    <name type="common">Lactobacillus confusus</name>
    <dbReference type="NCBI Taxonomy" id="1583"/>
    <lineage>
        <taxon>Bacteria</taxon>
        <taxon>Bacillati</taxon>
        <taxon>Bacillota</taxon>
        <taxon>Bacilli</taxon>
        <taxon>Lactobacillales</taxon>
        <taxon>Lactobacillaceae</taxon>
        <taxon>Weissella</taxon>
    </lineage>
</organism>
<gene>
    <name evidence="1" type="ORF">HAU20_08795</name>
</gene>
<comment type="caution">
    <text evidence="1">The sequence shown here is derived from an EMBL/GenBank/DDBJ whole genome shotgun (WGS) entry which is preliminary data.</text>
</comment>
<dbReference type="EMBL" id="JAAOCP010000010">
    <property type="protein sequence ID" value="MBJ7639477.1"/>
    <property type="molecule type" value="Genomic_DNA"/>
</dbReference>
<dbReference type="Proteomes" id="UP000728106">
    <property type="component" value="Unassembled WGS sequence"/>
</dbReference>